<keyword evidence="2" id="KW-1185">Reference proteome</keyword>
<comment type="caution">
    <text evidence="1">The sequence shown here is derived from an EMBL/GenBank/DDBJ whole genome shotgun (WGS) entry which is preliminary data.</text>
</comment>
<sequence length="53" mass="6018">MVACTSIPLKCRGDSPTKAFLFQRFRTFAGGLIETNAFEYFVVVVLHDVFQFV</sequence>
<organism evidence="1 2">
    <name type="scientific">Cesiribacter andamanensis AMV16</name>
    <dbReference type="NCBI Taxonomy" id="1279009"/>
    <lineage>
        <taxon>Bacteria</taxon>
        <taxon>Pseudomonadati</taxon>
        <taxon>Bacteroidota</taxon>
        <taxon>Cytophagia</taxon>
        <taxon>Cytophagales</taxon>
        <taxon>Cesiribacteraceae</taxon>
        <taxon>Cesiribacter</taxon>
    </lineage>
</organism>
<dbReference type="EMBL" id="AODQ01000153">
    <property type="protein sequence ID" value="EMR01033.1"/>
    <property type="molecule type" value="Genomic_DNA"/>
</dbReference>
<dbReference type="Proteomes" id="UP000011910">
    <property type="component" value="Unassembled WGS sequence"/>
</dbReference>
<dbReference type="STRING" id="1279009.ADICEAN_03845"/>
<accession>M7MX73</accession>
<dbReference type="RefSeq" id="WP_009197224.1">
    <property type="nucleotide sequence ID" value="NZ_AODQ01000153.1"/>
</dbReference>
<protein>
    <submittedName>
        <fullName evidence="1">Uncharacterized protein</fullName>
    </submittedName>
</protein>
<gene>
    <name evidence="1" type="ORF">ADICEAN_03845</name>
</gene>
<name>M7MX73_9BACT</name>
<evidence type="ECO:0000313" key="1">
    <source>
        <dbReference type="EMBL" id="EMR01033.1"/>
    </source>
</evidence>
<reference evidence="1 2" key="1">
    <citation type="journal article" date="2013" name="Genome Announc.">
        <title>Draft Genome Sequence of Cesiribacter andamanensis Strain AMV16T, Isolated from a Soil Sample from a Mud Volcano in the Andaman Islands, India.</title>
        <authorList>
            <person name="Shivaji S."/>
            <person name="Ara S."/>
            <person name="Begum Z."/>
            <person name="Srinivas T.N."/>
            <person name="Singh A."/>
            <person name="Kumar Pinnaka A."/>
        </authorList>
    </citation>
    <scope>NUCLEOTIDE SEQUENCE [LARGE SCALE GENOMIC DNA]</scope>
    <source>
        <strain evidence="1 2">AMV16</strain>
    </source>
</reference>
<proteinExistence type="predicted"/>
<evidence type="ECO:0000313" key="2">
    <source>
        <dbReference type="Proteomes" id="UP000011910"/>
    </source>
</evidence>
<dbReference type="AlphaFoldDB" id="M7MX73"/>